<dbReference type="RefSeq" id="WP_147281263.1">
    <property type="nucleotide sequence ID" value="NZ_QQZY01000005.1"/>
</dbReference>
<organism evidence="2 3">
    <name type="scientific">Gaiella occulta</name>
    <dbReference type="NCBI Taxonomy" id="1002870"/>
    <lineage>
        <taxon>Bacteria</taxon>
        <taxon>Bacillati</taxon>
        <taxon>Actinomycetota</taxon>
        <taxon>Thermoleophilia</taxon>
        <taxon>Gaiellales</taxon>
        <taxon>Gaiellaceae</taxon>
        <taxon>Gaiella</taxon>
    </lineage>
</organism>
<comment type="caution">
    <text evidence="2">The sequence shown here is derived from an EMBL/GenBank/DDBJ whole genome shotgun (WGS) entry which is preliminary data.</text>
</comment>
<name>A0A7M2YV01_9ACTN</name>
<gene>
    <name evidence="2" type="ORF">Gocc_2069</name>
</gene>
<dbReference type="AlphaFoldDB" id="A0A7M2YV01"/>
<evidence type="ECO:0000313" key="2">
    <source>
        <dbReference type="EMBL" id="RDI73972.1"/>
    </source>
</evidence>
<evidence type="ECO:0000256" key="1">
    <source>
        <dbReference type="SAM" id="SignalP"/>
    </source>
</evidence>
<evidence type="ECO:0008006" key="4">
    <source>
        <dbReference type="Google" id="ProtNLM"/>
    </source>
</evidence>
<evidence type="ECO:0000313" key="3">
    <source>
        <dbReference type="Proteomes" id="UP000254134"/>
    </source>
</evidence>
<feature type="signal peptide" evidence="1">
    <location>
        <begin position="1"/>
        <end position="31"/>
    </location>
</feature>
<reference evidence="3" key="2">
    <citation type="journal article" date="2019" name="MicrobiologyOpen">
        <title>High-quality draft genome sequence of Gaiella occulta isolated from a 150 meter deep mineral water borehole and comparison with the genome sequences of other deep-branching lineages of the phylum Actinobacteria.</title>
        <authorList>
            <person name="Severino R."/>
            <person name="Froufe H.J.C."/>
            <person name="Barroso C."/>
            <person name="Albuquerque L."/>
            <person name="Lobo-da-Cunha A."/>
            <person name="da Costa M.S."/>
            <person name="Egas C."/>
        </authorList>
    </citation>
    <scope>NUCLEOTIDE SEQUENCE [LARGE SCALE GENOMIC DNA]</scope>
    <source>
        <strain evidence="3">F2-233</strain>
    </source>
</reference>
<proteinExistence type="predicted"/>
<reference evidence="2 3" key="1">
    <citation type="submission" date="2018-07" db="EMBL/GenBank/DDBJ databases">
        <title>High-quality-draft genome sequence of Gaiella occulta.</title>
        <authorList>
            <person name="Severino R."/>
            <person name="Froufe H.J.C."/>
            <person name="Rainey F.A."/>
            <person name="Barroso C."/>
            <person name="Albuquerque L."/>
            <person name="Lobo-Da-Cunha A."/>
            <person name="Da Costa M.S."/>
            <person name="Egas C."/>
        </authorList>
    </citation>
    <scope>NUCLEOTIDE SEQUENCE [LARGE SCALE GENOMIC DNA]</scope>
    <source>
        <strain evidence="2 3">F2-233</strain>
    </source>
</reference>
<sequence>MKNPFSRSASFVLGGSAAIGAMLAVSVVASAGGGFDVETEAAAPARAADVLPSFSRARTADDALPASAQAGLARLLAGGAPSEALNPGTPLPTDSRKTISAYGQTTYLVPTDKQQACYVVSPSGDAGCTDGSAIARDGLEWGLVDPDGFDAGAPTVVHGLTGEGVTGVSVATGATSHPAIVRDGAFYLELQSKPTAITVRFVDGSDKEWTIPAPPAP</sequence>
<keyword evidence="3" id="KW-1185">Reference proteome</keyword>
<protein>
    <recommendedName>
        <fullName evidence="4">Secreted protein</fullName>
    </recommendedName>
</protein>
<keyword evidence="1" id="KW-0732">Signal</keyword>
<accession>A0A7M2YV01</accession>
<feature type="chain" id="PRO_5029505484" description="Secreted protein" evidence="1">
    <location>
        <begin position="32"/>
        <end position="217"/>
    </location>
</feature>
<dbReference type="Proteomes" id="UP000254134">
    <property type="component" value="Unassembled WGS sequence"/>
</dbReference>
<dbReference type="EMBL" id="QQZY01000005">
    <property type="protein sequence ID" value="RDI73972.1"/>
    <property type="molecule type" value="Genomic_DNA"/>
</dbReference>